<evidence type="ECO:0000256" key="1">
    <source>
        <dbReference type="SAM" id="Phobius"/>
    </source>
</evidence>
<dbReference type="AlphaFoldDB" id="A0A229P1F0"/>
<reference evidence="2 3" key="1">
    <citation type="submission" date="2017-07" db="EMBL/GenBank/DDBJ databases">
        <title>Paenibacillus herberti R33 genome sequencing and assembly.</title>
        <authorList>
            <person name="Su W."/>
        </authorList>
    </citation>
    <scope>NUCLEOTIDE SEQUENCE [LARGE SCALE GENOMIC DNA]</scope>
    <source>
        <strain evidence="2 3">R33</strain>
    </source>
</reference>
<dbReference type="RefSeq" id="WP_089522812.1">
    <property type="nucleotide sequence ID" value="NZ_NMUQ01000001.1"/>
</dbReference>
<evidence type="ECO:0000313" key="3">
    <source>
        <dbReference type="Proteomes" id="UP000215145"/>
    </source>
</evidence>
<proteinExistence type="predicted"/>
<keyword evidence="1" id="KW-1133">Transmembrane helix</keyword>
<sequence length="190" mass="21354">MSAASTKWLRRLGWGLTLVWFDFRIGGFDFSPDVIGYLLAASALSEASSTYRTMRSARTLALLLAAGEIPGLILVQPGLLGNIEQYELIPLYAHIYIQAMQLLHLLLMLLICWGMDGIADKANERDLQGSIRVRRISYSVVGMGMQIFYPFIFNLEASVWVYMLIIGMSSSLFWIFSSSGWRSAFPMLSH</sequence>
<keyword evidence="1" id="KW-0812">Transmembrane</keyword>
<protein>
    <submittedName>
        <fullName evidence="2">Uncharacterized protein</fullName>
    </submittedName>
</protein>
<keyword evidence="1" id="KW-0472">Membrane</keyword>
<name>A0A229P1F0_9BACL</name>
<feature type="transmembrane region" description="Helical" evidence="1">
    <location>
        <begin position="159"/>
        <end position="177"/>
    </location>
</feature>
<feature type="transmembrane region" description="Helical" evidence="1">
    <location>
        <begin position="91"/>
        <end position="115"/>
    </location>
</feature>
<dbReference type="Proteomes" id="UP000215145">
    <property type="component" value="Unassembled WGS sequence"/>
</dbReference>
<dbReference type="EMBL" id="NMUQ01000001">
    <property type="protein sequence ID" value="OXM15719.1"/>
    <property type="molecule type" value="Genomic_DNA"/>
</dbReference>
<evidence type="ECO:0000313" key="2">
    <source>
        <dbReference type="EMBL" id="OXM15719.1"/>
    </source>
</evidence>
<feature type="transmembrane region" description="Helical" evidence="1">
    <location>
        <begin position="60"/>
        <end position="79"/>
    </location>
</feature>
<accession>A0A229P1F0</accession>
<gene>
    <name evidence="2" type="ORF">CGZ75_03050</name>
</gene>
<keyword evidence="3" id="KW-1185">Reference proteome</keyword>
<comment type="caution">
    <text evidence="2">The sequence shown here is derived from an EMBL/GenBank/DDBJ whole genome shotgun (WGS) entry which is preliminary data.</text>
</comment>
<organism evidence="2 3">
    <name type="scientific">Paenibacillus herberti</name>
    <dbReference type="NCBI Taxonomy" id="1619309"/>
    <lineage>
        <taxon>Bacteria</taxon>
        <taxon>Bacillati</taxon>
        <taxon>Bacillota</taxon>
        <taxon>Bacilli</taxon>
        <taxon>Bacillales</taxon>
        <taxon>Paenibacillaceae</taxon>
        <taxon>Paenibacillus</taxon>
    </lineage>
</organism>
<feature type="transmembrane region" description="Helical" evidence="1">
    <location>
        <begin position="136"/>
        <end position="153"/>
    </location>
</feature>